<sequence length="84" mass="9289">MTVPAAIRELEKIELVRINDGRYQLDHAITRTQEIILKSFGMTKDKVMSQAAAISAALAGKKDSMEDVEDLEPIGEEENEDAEA</sequence>
<gene>
    <name evidence="2" type="ORF">GBM95_11810</name>
</gene>
<organism evidence="2 3">
    <name type="scientific">Sutterella seckii</name>
    <dbReference type="NCBI Taxonomy" id="1944635"/>
    <lineage>
        <taxon>Bacteria</taxon>
        <taxon>Pseudomonadati</taxon>
        <taxon>Pseudomonadota</taxon>
        <taxon>Betaproteobacteria</taxon>
        <taxon>Burkholderiales</taxon>
        <taxon>Sutterellaceae</taxon>
        <taxon>Sutterella</taxon>
    </lineage>
</organism>
<comment type="caution">
    <text evidence="2">The sequence shown here is derived from an EMBL/GenBank/DDBJ whole genome shotgun (WGS) entry which is preliminary data.</text>
</comment>
<accession>A0A6I1EJT1</accession>
<name>A0A6I1EJT1_9BURK</name>
<evidence type="ECO:0000313" key="3">
    <source>
        <dbReference type="Proteomes" id="UP000430564"/>
    </source>
</evidence>
<feature type="region of interest" description="Disordered" evidence="1">
    <location>
        <begin position="59"/>
        <end position="84"/>
    </location>
</feature>
<feature type="compositionally biased region" description="Acidic residues" evidence="1">
    <location>
        <begin position="66"/>
        <end position="84"/>
    </location>
</feature>
<dbReference type="RefSeq" id="WP_152159270.1">
    <property type="nucleotide sequence ID" value="NZ_WEHX01000201.1"/>
</dbReference>
<dbReference type="OrthoDB" id="1828538at2"/>
<dbReference type="AlphaFoldDB" id="A0A6I1EJT1"/>
<evidence type="ECO:0000313" key="2">
    <source>
        <dbReference type="EMBL" id="KAB7650644.1"/>
    </source>
</evidence>
<evidence type="ECO:0000256" key="1">
    <source>
        <dbReference type="SAM" id="MobiDB-lite"/>
    </source>
</evidence>
<dbReference type="Proteomes" id="UP000430564">
    <property type="component" value="Unassembled WGS sequence"/>
</dbReference>
<proteinExistence type="predicted"/>
<dbReference type="EMBL" id="WEHX01000201">
    <property type="protein sequence ID" value="KAB7650644.1"/>
    <property type="molecule type" value="Genomic_DNA"/>
</dbReference>
<reference evidence="2 3" key="1">
    <citation type="submission" date="2019-10" db="EMBL/GenBank/DDBJ databases">
        <title>Genome diversity of Sutterella seckii.</title>
        <authorList>
            <person name="Chaplin A.V."/>
            <person name="Sokolova S.R."/>
            <person name="Mosin K.A."/>
            <person name="Ivanova E.L."/>
            <person name="Kochetkova T.O."/>
            <person name="Goltsov A.Y."/>
            <person name="Trofimov D.Y."/>
            <person name="Efimov B.A."/>
        </authorList>
    </citation>
    <scope>NUCLEOTIDE SEQUENCE [LARGE SCALE GENOMIC DNA]</scope>
    <source>
        <strain evidence="2 3">ASD393</strain>
    </source>
</reference>
<protein>
    <submittedName>
        <fullName evidence="2">Uncharacterized protein</fullName>
    </submittedName>
</protein>